<proteinExistence type="predicted"/>
<keyword evidence="3" id="KW-1185">Reference proteome</keyword>
<sequence length="264" mass="29570">MSLLQTHYEPHTRAARHLLDTHPDIVKLLDPAVLPSVLERFLIEWMARSPYMTEPVDGWIRRTGERCIEQGLAHLGKSLITHAKSEVGHDQMTIDDARALVEHWNTRHTPPLEANTLMAQAPLDSMKAYRTLHDEVIEGPHPAGQISIERELGHVAVHFGPRLLGQVQRVLGAEVAERLTFIAEHVVVDLGHTRLNEKMLEEAITHAPEHASTYADAGAEALRIYIQFLSDCYRIAAASVETLSRPHERPTQPPARRAIAPARS</sequence>
<feature type="region of interest" description="Disordered" evidence="1">
    <location>
        <begin position="243"/>
        <end position="264"/>
    </location>
</feature>
<organism evidence="2 3">
    <name type="scientific">Chondromyces crocatus</name>
    <dbReference type="NCBI Taxonomy" id="52"/>
    <lineage>
        <taxon>Bacteria</taxon>
        <taxon>Pseudomonadati</taxon>
        <taxon>Myxococcota</taxon>
        <taxon>Polyangia</taxon>
        <taxon>Polyangiales</taxon>
        <taxon>Polyangiaceae</taxon>
        <taxon>Chondromyces</taxon>
    </lineage>
</organism>
<evidence type="ECO:0000256" key="1">
    <source>
        <dbReference type="SAM" id="MobiDB-lite"/>
    </source>
</evidence>
<dbReference type="EMBL" id="CP012159">
    <property type="protein sequence ID" value="AKT38543.1"/>
    <property type="molecule type" value="Genomic_DNA"/>
</dbReference>
<accession>A0A0K1ED93</accession>
<evidence type="ECO:0000313" key="3">
    <source>
        <dbReference type="Proteomes" id="UP000067626"/>
    </source>
</evidence>
<evidence type="ECO:0008006" key="4">
    <source>
        <dbReference type="Google" id="ProtNLM"/>
    </source>
</evidence>
<dbReference type="STRING" id="52.CMC5_026900"/>
<dbReference type="Proteomes" id="UP000067626">
    <property type="component" value="Chromosome"/>
</dbReference>
<gene>
    <name evidence="2" type="ORF">CMC5_026900</name>
</gene>
<dbReference type="RefSeq" id="WP_063796269.1">
    <property type="nucleotide sequence ID" value="NZ_CP012159.1"/>
</dbReference>
<name>A0A0K1ED93_CHOCO</name>
<dbReference type="AlphaFoldDB" id="A0A0K1ED93"/>
<protein>
    <recommendedName>
        <fullName evidence="4">Iron-containing redox enzyme family protein</fullName>
    </recommendedName>
</protein>
<evidence type="ECO:0000313" key="2">
    <source>
        <dbReference type="EMBL" id="AKT38543.1"/>
    </source>
</evidence>
<feature type="compositionally biased region" description="Low complexity" evidence="1">
    <location>
        <begin position="254"/>
        <end position="264"/>
    </location>
</feature>
<dbReference type="KEGG" id="ccro:CMC5_026900"/>
<dbReference type="Gene3D" id="1.20.910.10">
    <property type="entry name" value="Heme oxygenase-like"/>
    <property type="match status" value="1"/>
</dbReference>
<dbReference type="PATRIC" id="fig|52.7.peg.2946"/>
<dbReference type="InterPro" id="IPR016084">
    <property type="entry name" value="Haem_Oase-like_multi-hlx"/>
</dbReference>
<reference evidence="2 3" key="1">
    <citation type="submission" date="2015-07" db="EMBL/GenBank/DDBJ databases">
        <title>Genome analysis of myxobacterium Chondromyces crocatus Cm c5 reveals a high potential for natural compound synthesis and the genetic basis for the loss of fruiting body formation.</title>
        <authorList>
            <person name="Zaburannyi N."/>
            <person name="Bunk B."/>
            <person name="Maier J."/>
            <person name="Overmann J."/>
            <person name="Mueller R."/>
        </authorList>
    </citation>
    <scope>NUCLEOTIDE SEQUENCE [LARGE SCALE GENOMIC DNA]</scope>
    <source>
        <strain evidence="2 3">Cm c5</strain>
    </source>
</reference>